<dbReference type="Proteomes" id="UP000029120">
    <property type="component" value="Chromosome 4"/>
</dbReference>
<dbReference type="AlphaFoldDB" id="A0A087H5T5"/>
<keyword evidence="1" id="KW-1133">Transmembrane helix</keyword>
<keyword evidence="1" id="KW-0812">Transmembrane</keyword>
<protein>
    <submittedName>
        <fullName evidence="2">Uncharacterized protein</fullName>
    </submittedName>
</protein>
<evidence type="ECO:0000256" key="1">
    <source>
        <dbReference type="SAM" id="Phobius"/>
    </source>
</evidence>
<keyword evidence="3" id="KW-1185">Reference proteome</keyword>
<name>A0A087H5T5_ARAAL</name>
<dbReference type="Gramene" id="KFK37487">
    <property type="protein sequence ID" value="KFK37487"/>
    <property type="gene ID" value="AALP_AA4G263700"/>
</dbReference>
<dbReference type="EMBL" id="CM002872">
    <property type="protein sequence ID" value="KFK37487.1"/>
    <property type="molecule type" value="Genomic_DNA"/>
</dbReference>
<evidence type="ECO:0000313" key="2">
    <source>
        <dbReference type="EMBL" id="KFK37487.1"/>
    </source>
</evidence>
<reference evidence="3" key="1">
    <citation type="journal article" date="2015" name="Nat. Plants">
        <title>Genome expansion of Arabis alpina linked with retrotransposition and reduced symmetric DNA methylation.</title>
        <authorList>
            <person name="Willing E.M."/>
            <person name="Rawat V."/>
            <person name="Mandakova T."/>
            <person name="Maumus F."/>
            <person name="James G.V."/>
            <person name="Nordstroem K.J."/>
            <person name="Becker C."/>
            <person name="Warthmann N."/>
            <person name="Chica C."/>
            <person name="Szarzynska B."/>
            <person name="Zytnicki M."/>
            <person name="Albani M.C."/>
            <person name="Kiefer C."/>
            <person name="Bergonzi S."/>
            <person name="Castaings L."/>
            <person name="Mateos J.L."/>
            <person name="Berns M.C."/>
            <person name="Bujdoso N."/>
            <person name="Piofczyk T."/>
            <person name="de Lorenzo L."/>
            <person name="Barrero-Sicilia C."/>
            <person name="Mateos I."/>
            <person name="Piednoel M."/>
            <person name="Hagmann J."/>
            <person name="Chen-Min-Tao R."/>
            <person name="Iglesias-Fernandez R."/>
            <person name="Schuster S.C."/>
            <person name="Alonso-Blanco C."/>
            <person name="Roudier F."/>
            <person name="Carbonero P."/>
            <person name="Paz-Ares J."/>
            <person name="Davis S.J."/>
            <person name="Pecinka A."/>
            <person name="Quesneville H."/>
            <person name="Colot V."/>
            <person name="Lysak M.A."/>
            <person name="Weigel D."/>
            <person name="Coupland G."/>
            <person name="Schneeberger K."/>
        </authorList>
    </citation>
    <scope>NUCLEOTIDE SEQUENCE [LARGE SCALE GENOMIC DNA]</scope>
    <source>
        <strain evidence="3">cv. Pajares</strain>
    </source>
</reference>
<gene>
    <name evidence="2" type="ordered locus">AALP_Aa4g263700</name>
</gene>
<keyword evidence="1" id="KW-0472">Membrane</keyword>
<accession>A0A087H5T5</accession>
<sequence length="38" mass="4149">MLVLIVQVLGFVGFAALVYLASSVVYLVVWSFIYGLVV</sequence>
<evidence type="ECO:0000313" key="3">
    <source>
        <dbReference type="Proteomes" id="UP000029120"/>
    </source>
</evidence>
<organism evidence="2 3">
    <name type="scientific">Arabis alpina</name>
    <name type="common">Alpine rock-cress</name>
    <dbReference type="NCBI Taxonomy" id="50452"/>
    <lineage>
        <taxon>Eukaryota</taxon>
        <taxon>Viridiplantae</taxon>
        <taxon>Streptophyta</taxon>
        <taxon>Embryophyta</taxon>
        <taxon>Tracheophyta</taxon>
        <taxon>Spermatophyta</taxon>
        <taxon>Magnoliopsida</taxon>
        <taxon>eudicotyledons</taxon>
        <taxon>Gunneridae</taxon>
        <taxon>Pentapetalae</taxon>
        <taxon>rosids</taxon>
        <taxon>malvids</taxon>
        <taxon>Brassicales</taxon>
        <taxon>Brassicaceae</taxon>
        <taxon>Arabideae</taxon>
        <taxon>Arabis</taxon>
    </lineage>
</organism>
<proteinExistence type="predicted"/>
<feature type="transmembrane region" description="Helical" evidence="1">
    <location>
        <begin position="12"/>
        <end position="37"/>
    </location>
</feature>